<dbReference type="InterPro" id="IPR001597">
    <property type="entry name" value="ArAA_b-elim_lyase/Thr_aldolase"/>
</dbReference>
<feature type="domain" description="Aromatic amino acid beta-eliminating lyase/threonine aldolase" evidence="4">
    <location>
        <begin position="51"/>
        <end position="406"/>
    </location>
</feature>
<protein>
    <submittedName>
        <fullName evidence="5">Tryptophanase</fullName>
        <ecNumber evidence="5">4.1.99.1</ecNumber>
    </submittedName>
</protein>
<dbReference type="GO" id="GO:0009034">
    <property type="term" value="F:tryptophanase activity"/>
    <property type="evidence" value="ECO:0007669"/>
    <property type="project" value="UniProtKB-EC"/>
</dbReference>
<dbReference type="InterPro" id="IPR015421">
    <property type="entry name" value="PyrdxlP-dep_Trfase_major"/>
</dbReference>
<comment type="similarity">
    <text evidence="2">Belongs to the beta-eliminating lyase family.</text>
</comment>
<keyword evidence="5" id="KW-0456">Lyase</keyword>
<sequence>MEKTIKHSWAEPFKIKMVEPVFITTEEHRKKAIIEAGYNTFLLHSDDVYIDLLTDSGTSAMSDRQWAGMMMGDEAYAGSKNFYHLEKTIQNYYGYKHIIPTHQGRGAEHILSQIMIKQGDIVPGNMYFTTTKLHQELAGGKFMDIIIDEAHDPESMHPFKGNVNLEKLESIIKEFGADRIPYVTISTTVNMAGGQPISMQNLKATRALTNKYGIKIIHDMTRVAENAFMIQQKEEGYQDKSVAEISKELCLLTDGATMSAKKDAMVNIGGFLAINDEDIYEEARNMVVIYEGLHTYGGMAGRDMEALALGIKESVQDDHMRARVGQVHYLGQKLLDAGIPIVNPVGTHGIFIDAKKFLPHLTQDQFPAQALASALYIDSGVRAMERGVVSAGRNKETGEHNYPNLEL</sequence>
<dbReference type="InterPro" id="IPR015424">
    <property type="entry name" value="PyrdxlP-dep_Trfase"/>
</dbReference>
<keyword evidence="3" id="KW-0663">Pyridoxal phosphate</keyword>
<dbReference type="NCBIfam" id="NF009709">
    <property type="entry name" value="PRK13238.1"/>
    <property type="match status" value="1"/>
</dbReference>
<gene>
    <name evidence="5" type="ORF">MNBD_BACTEROID06-371</name>
</gene>
<dbReference type="Gene3D" id="3.90.1150.10">
    <property type="entry name" value="Aspartate Aminotransferase, domain 1"/>
    <property type="match status" value="1"/>
</dbReference>
<evidence type="ECO:0000256" key="3">
    <source>
        <dbReference type="ARBA" id="ARBA00022898"/>
    </source>
</evidence>
<dbReference type="AlphaFoldDB" id="A0A3B0UVE8"/>
<evidence type="ECO:0000256" key="2">
    <source>
        <dbReference type="ARBA" id="ARBA00009721"/>
    </source>
</evidence>
<comment type="cofactor">
    <cofactor evidence="1">
        <name>pyridoxal 5'-phosphate</name>
        <dbReference type="ChEBI" id="CHEBI:597326"/>
    </cofactor>
</comment>
<evidence type="ECO:0000256" key="1">
    <source>
        <dbReference type="ARBA" id="ARBA00001933"/>
    </source>
</evidence>
<accession>A0A3B0UVE8</accession>
<name>A0A3B0UVE8_9ZZZZ</name>
<dbReference type="PANTHER" id="PTHR32325:SF4">
    <property type="entry name" value="TRYPTOPHANASE"/>
    <property type="match status" value="1"/>
</dbReference>
<evidence type="ECO:0000259" key="4">
    <source>
        <dbReference type="Pfam" id="PF01212"/>
    </source>
</evidence>
<feature type="non-terminal residue" evidence="5">
    <location>
        <position position="407"/>
    </location>
</feature>
<proteinExistence type="inferred from homology"/>
<reference evidence="5" key="1">
    <citation type="submission" date="2018-06" db="EMBL/GenBank/DDBJ databases">
        <authorList>
            <person name="Zhirakovskaya E."/>
        </authorList>
    </citation>
    <scope>NUCLEOTIDE SEQUENCE</scope>
</reference>
<dbReference type="SUPFAM" id="SSF53383">
    <property type="entry name" value="PLP-dependent transferases"/>
    <property type="match status" value="1"/>
</dbReference>
<evidence type="ECO:0000313" key="5">
    <source>
        <dbReference type="EMBL" id="VAW28579.1"/>
    </source>
</evidence>
<dbReference type="Gene3D" id="3.40.640.10">
    <property type="entry name" value="Type I PLP-dependent aspartate aminotransferase-like (Major domain)"/>
    <property type="match status" value="1"/>
</dbReference>
<dbReference type="InterPro" id="IPR015422">
    <property type="entry name" value="PyrdxlP-dep_Trfase_small"/>
</dbReference>
<dbReference type="PANTHER" id="PTHR32325">
    <property type="entry name" value="BETA-ELIMINATING LYASE-LIKE PROTEIN-RELATED"/>
    <property type="match status" value="1"/>
</dbReference>
<dbReference type="EC" id="4.1.99.1" evidence="5"/>
<dbReference type="Pfam" id="PF01212">
    <property type="entry name" value="Beta_elim_lyase"/>
    <property type="match status" value="1"/>
</dbReference>
<organism evidence="5">
    <name type="scientific">hydrothermal vent metagenome</name>
    <dbReference type="NCBI Taxonomy" id="652676"/>
    <lineage>
        <taxon>unclassified sequences</taxon>
        <taxon>metagenomes</taxon>
        <taxon>ecological metagenomes</taxon>
    </lineage>
</organism>
<dbReference type="EMBL" id="UOES01000421">
    <property type="protein sequence ID" value="VAW28579.1"/>
    <property type="molecule type" value="Genomic_DNA"/>
</dbReference>